<evidence type="ECO:0000256" key="6">
    <source>
        <dbReference type="ARBA" id="ARBA00023002"/>
    </source>
</evidence>
<dbReference type="PANTHER" id="PTHR42940:SF7">
    <property type="entry name" value="ALCOHOL DEHYDROGENASE-LIKE N-TERMINAL DOMAIN-CONTAINING PROTEIN"/>
    <property type="match status" value="1"/>
</dbReference>
<dbReference type="Proteomes" id="UP001056035">
    <property type="component" value="Chromosome"/>
</dbReference>
<keyword evidence="4 7" id="KW-0479">Metal-binding</keyword>
<dbReference type="Gene3D" id="3.40.50.720">
    <property type="entry name" value="NAD(P)-binding Rossmann-like Domain"/>
    <property type="match status" value="1"/>
</dbReference>
<evidence type="ECO:0000313" key="10">
    <source>
        <dbReference type="Proteomes" id="UP001056035"/>
    </source>
</evidence>
<keyword evidence="5 7" id="KW-0862">Zinc</keyword>
<evidence type="ECO:0000256" key="1">
    <source>
        <dbReference type="ARBA" id="ARBA00001947"/>
    </source>
</evidence>
<proteinExistence type="inferred from homology"/>
<evidence type="ECO:0000313" key="9">
    <source>
        <dbReference type="EMBL" id="UTI64679.1"/>
    </source>
</evidence>
<evidence type="ECO:0000256" key="3">
    <source>
        <dbReference type="ARBA" id="ARBA00013190"/>
    </source>
</evidence>
<name>A0ABY5DUT0_9ACTN</name>
<evidence type="ECO:0000259" key="8">
    <source>
        <dbReference type="SMART" id="SM00829"/>
    </source>
</evidence>
<dbReference type="Gene3D" id="3.90.180.10">
    <property type="entry name" value="Medium-chain alcohol dehydrogenases, catalytic domain"/>
    <property type="match status" value="1"/>
</dbReference>
<evidence type="ECO:0000256" key="4">
    <source>
        <dbReference type="ARBA" id="ARBA00022723"/>
    </source>
</evidence>
<sequence length="341" mass="35057">MTSETMRAVQVSEAGGPLELVERPVPEPGRGEVRVKVQACGVCHSDMFAVTGGFPGVSFPIVPGHEIAGVVDAIGEDVHLWETGQRVGVGWFGGQCGYCEPCRRGDMIACQNSGIPGITFDGGYADHVVVPASALASIPDELSAADAAPLLCAGVTTFNALRNSVARGGDTVAILGVGGLGHLGVQFARRLGFRTVAIARGTEKEPLARELGAHHYIDSTTQDPAAELQALGGATVILATVTSSAAMAACAGGLKPNGRLIVVGASMEPLELPPAMFIGGSTGLIGHASGTSQDSQDTLAFSDLTGVRPMIETHPLEEAQAAYDKMLAGDARFRMVLVTGN</sequence>
<dbReference type="SUPFAM" id="SSF50129">
    <property type="entry name" value="GroES-like"/>
    <property type="match status" value="1"/>
</dbReference>
<gene>
    <name evidence="9" type="ORF">NBH00_00375</name>
</gene>
<organism evidence="9 10">
    <name type="scientific">Paraconexibacter antarcticus</name>
    <dbReference type="NCBI Taxonomy" id="2949664"/>
    <lineage>
        <taxon>Bacteria</taxon>
        <taxon>Bacillati</taxon>
        <taxon>Actinomycetota</taxon>
        <taxon>Thermoleophilia</taxon>
        <taxon>Solirubrobacterales</taxon>
        <taxon>Paraconexibacteraceae</taxon>
        <taxon>Paraconexibacter</taxon>
    </lineage>
</organism>
<dbReference type="EMBL" id="CP098502">
    <property type="protein sequence ID" value="UTI64679.1"/>
    <property type="molecule type" value="Genomic_DNA"/>
</dbReference>
<dbReference type="CDD" id="cd08296">
    <property type="entry name" value="CAD_like"/>
    <property type="match status" value="1"/>
</dbReference>
<evidence type="ECO:0000256" key="2">
    <source>
        <dbReference type="ARBA" id="ARBA00008072"/>
    </source>
</evidence>
<dbReference type="InterPro" id="IPR013154">
    <property type="entry name" value="ADH-like_N"/>
</dbReference>
<dbReference type="InterPro" id="IPR036291">
    <property type="entry name" value="NAD(P)-bd_dom_sf"/>
</dbReference>
<evidence type="ECO:0000256" key="5">
    <source>
        <dbReference type="ARBA" id="ARBA00022833"/>
    </source>
</evidence>
<dbReference type="EC" id="1.1.1.1" evidence="3"/>
<dbReference type="SMART" id="SM00829">
    <property type="entry name" value="PKS_ER"/>
    <property type="match status" value="1"/>
</dbReference>
<accession>A0ABY5DUT0</accession>
<comment type="cofactor">
    <cofactor evidence="1 7">
        <name>Zn(2+)</name>
        <dbReference type="ChEBI" id="CHEBI:29105"/>
    </cofactor>
</comment>
<feature type="domain" description="Enoyl reductase (ER)" evidence="8">
    <location>
        <begin position="15"/>
        <end position="337"/>
    </location>
</feature>
<dbReference type="Pfam" id="PF08240">
    <property type="entry name" value="ADH_N"/>
    <property type="match status" value="1"/>
</dbReference>
<protein>
    <recommendedName>
        <fullName evidence="3">alcohol dehydrogenase</fullName>
        <ecNumber evidence="3">1.1.1.1</ecNumber>
    </recommendedName>
</protein>
<reference evidence="9 10" key="1">
    <citation type="submission" date="2022-06" db="EMBL/GenBank/DDBJ databases">
        <title>Paraconexibacter antarcticus.</title>
        <authorList>
            <person name="Kim C.S."/>
        </authorList>
    </citation>
    <scope>NUCLEOTIDE SEQUENCE [LARGE SCALE GENOMIC DNA]</scope>
    <source>
        <strain evidence="9 10">02-257</strain>
    </source>
</reference>
<dbReference type="RefSeq" id="WP_254571378.1">
    <property type="nucleotide sequence ID" value="NZ_CP098502.1"/>
</dbReference>
<comment type="similarity">
    <text evidence="2 7">Belongs to the zinc-containing alcohol dehydrogenase family.</text>
</comment>
<dbReference type="InterPro" id="IPR013149">
    <property type="entry name" value="ADH-like_C"/>
</dbReference>
<dbReference type="InterPro" id="IPR011032">
    <property type="entry name" value="GroES-like_sf"/>
</dbReference>
<dbReference type="SUPFAM" id="SSF51735">
    <property type="entry name" value="NAD(P)-binding Rossmann-fold domains"/>
    <property type="match status" value="1"/>
</dbReference>
<keyword evidence="10" id="KW-1185">Reference proteome</keyword>
<dbReference type="InterPro" id="IPR002328">
    <property type="entry name" value="ADH_Zn_CS"/>
</dbReference>
<dbReference type="Pfam" id="PF00107">
    <property type="entry name" value="ADH_zinc_N"/>
    <property type="match status" value="1"/>
</dbReference>
<keyword evidence="6" id="KW-0560">Oxidoreductase</keyword>
<dbReference type="PANTHER" id="PTHR42940">
    <property type="entry name" value="ALCOHOL DEHYDROGENASE 1-RELATED"/>
    <property type="match status" value="1"/>
</dbReference>
<dbReference type="PROSITE" id="PS00059">
    <property type="entry name" value="ADH_ZINC"/>
    <property type="match status" value="1"/>
</dbReference>
<evidence type="ECO:0000256" key="7">
    <source>
        <dbReference type="RuleBase" id="RU361277"/>
    </source>
</evidence>
<dbReference type="InterPro" id="IPR020843">
    <property type="entry name" value="ER"/>
</dbReference>